<proteinExistence type="predicted"/>
<dbReference type="InterPro" id="IPR032710">
    <property type="entry name" value="NTF2-like_dom_sf"/>
</dbReference>
<keyword evidence="3" id="KW-1185">Reference proteome</keyword>
<dbReference type="Proteomes" id="UP000292702">
    <property type="component" value="Unassembled WGS sequence"/>
</dbReference>
<dbReference type="STRING" id="92696.A0A4V6N7B7"/>
<comment type="caution">
    <text evidence="2">The sequence shown here is derived from an EMBL/GenBank/DDBJ whole genome shotgun (WGS) entry which is preliminary data.</text>
</comment>
<gene>
    <name evidence="2" type="ORF">EIP91_003120</name>
</gene>
<dbReference type="Gene3D" id="3.10.450.50">
    <property type="match status" value="1"/>
</dbReference>
<protein>
    <recommendedName>
        <fullName evidence="1">SnoaL-like domain-containing protein</fullName>
    </recommendedName>
</protein>
<evidence type="ECO:0000259" key="1">
    <source>
        <dbReference type="Pfam" id="PF12680"/>
    </source>
</evidence>
<evidence type="ECO:0000313" key="2">
    <source>
        <dbReference type="EMBL" id="TCD71777.1"/>
    </source>
</evidence>
<dbReference type="SUPFAM" id="SSF54427">
    <property type="entry name" value="NTF2-like"/>
    <property type="match status" value="1"/>
</dbReference>
<dbReference type="AlphaFoldDB" id="A0A4V6N7B7"/>
<reference evidence="2 3" key="1">
    <citation type="submission" date="2018-11" db="EMBL/GenBank/DDBJ databases">
        <title>Genome assembly of Steccherinum ochraceum LE-BIN_3174, the white-rot fungus of the Steccherinaceae family (The Residual Polyporoid clade, Polyporales, Basidiomycota).</title>
        <authorList>
            <person name="Fedorova T.V."/>
            <person name="Glazunova O.A."/>
            <person name="Landesman E.O."/>
            <person name="Moiseenko K.V."/>
            <person name="Psurtseva N.V."/>
            <person name="Savinova O.S."/>
            <person name="Shakhova N.V."/>
            <person name="Tyazhelova T.V."/>
            <person name="Vasina D.V."/>
        </authorList>
    </citation>
    <scope>NUCLEOTIDE SEQUENCE [LARGE SCALE GENOMIC DNA]</scope>
    <source>
        <strain evidence="2 3">LE-BIN_3174</strain>
    </source>
</reference>
<name>A0A4V6N7B7_9APHY</name>
<organism evidence="2 3">
    <name type="scientific">Steccherinum ochraceum</name>
    <dbReference type="NCBI Taxonomy" id="92696"/>
    <lineage>
        <taxon>Eukaryota</taxon>
        <taxon>Fungi</taxon>
        <taxon>Dikarya</taxon>
        <taxon>Basidiomycota</taxon>
        <taxon>Agaricomycotina</taxon>
        <taxon>Agaricomycetes</taxon>
        <taxon>Polyporales</taxon>
        <taxon>Steccherinaceae</taxon>
        <taxon>Steccherinum</taxon>
    </lineage>
</organism>
<evidence type="ECO:0000313" key="3">
    <source>
        <dbReference type="Proteomes" id="UP000292702"/>
    </source>
</evidence>
<sequence>MVRCICLAIDSVFFRNTSERFSAGYVKLPFGGIKPVLSLDVTNVARTVFQDIKLETPSSVSASGLCSMAPRLVPCATVSKILHIDSSFAYSDGLGNALYCSGNQVWSLSSSLYAAVVCDRTSNRLLLRFPAELSGNCQRETWSTMDASLLLGSVLLADPKHRLNQIYLPLLFSSNIICFVNPILMAIHTPADVTANPSSQLQAVLQWVEGMSTANFDLLDSVLADDYVHITLPTSLNIPELGSKEQYIQHYRGVLPIFTAFDVAISEVIESPGRVLVHASANATTKVNVPYANEYIIIFSLAEQADGSHKLTAAKEFVDSKFVAGFMEQMANASKSQ</sequence>
<dbReference type="Pfam" id="PF12680">
    <property type="entry name" value="SnoaL_2"/>
    <property type="match status" value="1"/>
</dbReference>
<dbReference type="OrthoDB" id="3758478at2759"/>
<dbReference type="EMBL" id="RWJN01000002">
    <property type="protein sequence ID" value="TCD71777.1"/>
    <property type="molecule type" value="Genomic_DNA"/>
</dbReference>
<dbReference type="InterPro" id="IPR037401">
    <property type="entry name" value="SnoaL-like"/>
</dbReference>
<feature type="domain" description="SnoaL-like" evidence="1">
    <location>
        <begin position="204"/>
        <end position="301"/>
    </location>
</feature>
<accession>A0A4V6N7B7</accession>